<sequence>MTNSENKTAKMAFDWVDDTNEAVAAGELPDLTSDQSDLDDAVKDTTKIQVNIGGVVASGIDRLKKVFYKKLGMLNKAKETESKEMIEAFELQEATLWAGGRRRAVKKPNPLREVMFA</sequence>
<dbReference type="AlphaFoldDB" id="A0A4Z1KXN9"/>
<name>A0A4Z1KXN9_9HELO</name>
<gene>
    <name evidence="1" type="ORF">BPOR_0119g00130</name>
</gene>
<accession>A0A4Z1KXN9</accession>
<dbReference type="OrthoDB" id="3541741at2759"/>
<reference evidence="1 2" key="1">
    <citation type="submission" date="2017-12" db="EMBL/GenBank/DDBJ databases">
        <title>Comparative genomics of Botrytis spp.</title>
        <authorList>
            <person name="Valero-Jimenez C.A."/>
            <person name="Tapia P."/>
            <person name="Veloso J."/>
            <person name="Silva-Moreno E."/>
            <person name="Staats M."/>
            <person name="Valdes J.H."/>
            <person name="Van Kan J.A.L."/>
        </authorList>
    </citation>
    <scope>NUCLEOTIDE SEQUENCE [LARGE SCALE GENOMIC DNA]</scope>
    <source>
        <strain evidence="1 2">MUCL3349</strain>
    </source>
</reference>
<dbReference type="Proteomes" id="UP000297280">
    <property type="component" value="Unassembled WGS sequence"/>
</dbReference>
<dbReference type="EMBL" id="PQXO01000119">
    <property type="protein sequence ID" value="TGO89226.1"/>
    <property type="molecule type" value="Genomic_DNA"/>
</dbReference>
<proteinExistence type="predicted"/>
<organism evidence="1 2">
    <name type="scientific">Botrytis porri</name>
    <dbReference type="NCBI Taxonomy" id="87229"/>
    <lineage>
        <taxon>Eukaryota</taxon>
        <taxon>Fungi</taxon>
        <taxon>Dikarya</taxon>
        <taxon>Ascomycota</taxon>
        <taxon>Pezizomycotina</taxon>
        <taxon>Leotiomycetes</taxon>
        <taxon>Helotiales</taxon>
        <taxon>Sclerotiniaceae</taxon>
        <taxon>Botrytis</taxon>
    </lineage>
</organism>
<comment type="caution">
    <text evidence="1">The sequence shown here is derived from an EMBL/GenBank/DDBJ whole genome shotgun (WGS) entry which is preliminary data.</text>
</comment>
<keyword evidence="2" id="KW-1185">Reference proteome</keyword>
<evidence type="ECO:0000313" key="1">
    <source>
        <dbReference type="EMBL" id="TGO89226.1"/>
    </source>
</evidence>
<evidence type="ECO:0000313" key="2">
    <source>
        <dbReference type="Proteomes" id="UP000297280"/>
    </source>
</evidence>
<protein>
    <submittedName>
        <fullName evidence="1">Uncharacterized protein</fullName>
    </submittedName>
</protein>